<feature type="region of interest" description="Disordered" evidence="7">
    <location>
        <begin position="750"/>
        <end position="794"/>
    </location>
</feature>
<keyword evidence="6" id="KW-0175">Coiled coil</keyword>
<feature type="compositionally biased region" description="Acidic residues" evidence="7">
    <location>
        <begin position="901"/>
        <end position="911"/>
    </location>
</feature>
<feature type="region of interest" description="Disordered" evidence="7">
    <location>
        <begin position="862"/>
        <end position="944"/>
    </location>
</feature>
<feature type="compositionally biased region" description="Low complexity" evidence="7">
    <location>
        <begin position="764"/>
        <end position="774"/>
    </location>
</feature>
<dbReference type="Pfam" id="PF13184">
    <property type="entry name" value="KH_NusA_1st"/>
    <property type="match status" value="1"/>
</dbReference>
<dbReference type="OrthoDB" id="361630at2759"/>
<dbReference type="RefSeq" id="XP_007513992.1">
    <property type="nucleotide sequence ID" value="XM_007513930.1"/>
</dbReference>
<keyword evidence="5" id="KW-0804">Transcription</keyword>
<dbReference type="Gene3D" id="3.30.300.20">
    <property type="match status" value="2"/>
</dbReference>
<feature type="domain" description="S1 motif" evidence="8">
    <location>
        <begin position="426"/>
        <end position="498"/>
    </location>
</feature>
<dbReference type="PROSITE" id="PS50126">
    <property type="entry name" value="S1"/>
    <property type="match status" value="1"/>
</dbReference>
<accession>K8EC21</accession>
<feature type="region of interest" description="Disordered" evidence="7">
    <location>
        <begin position="216"/>
        <end position="251"/>
    </location>
</feature>
<dbReference type="GO" id="GO:0005829">
    <property type="term" value="C:cytosol"/>
    <property type="evidence" value="ECO:0007669"/>
    <property type="project" value="TreeGrafter"/>
</dbReference>
<keyword evidence="4" id="KW-0805">Transcription regulation</keyword>
<dbReference type="InterPro" id="IPR015946">
    <property type="entry name" value="KH_dom-like_a/b"/>
</dbReference>
<feature type="compositionally biased region" description="Acidic residues" evidence="7">
    <location>
        <begin position="664"/>
        <end position="681"/>
    </location>
</feature>
<dbReference type="Pfam" id="PF26594">
    <property type="entry name" value="KH_NusA_2nd"/>
    <property type="match status" value="1"/>
</dbReference>
<evidence type="ECO:0000313" key="10">
    <source>
        <dbReference type="Proteomes" id="UP000198341"/>
    </source>
</evidence>
<protein>
    <submittedName>
        <fullName evidence="9">Transcriptional termination/an (ISS)</fullName>
    </submittedName>
</protein>
<dbReference type="InterPro" id="IPR025249">
    <property type="entry name" value="TF_NusA_KH_1st"/>
</dbReference>
<dbReference type="PANTHER" id="PTHR22648">
    <property type="entry name" value="TRANSCRIPTION TERMINATION FACTOR NUSA"/>
    <property type="match status" value="1"/>
</dbReference>
<dbReference type="GO" id="GO:0031564">
    <property type="term" value="P:transcription antitermination"/>
    <property type="evidence" value="ECO:0007669"/>
    <property type="project" value="InterPro"/>
</dbReference>
<feature type="compositionally biased region" description="Acidic residues" evidence="7">
    <location>
        <begin position="920"/>
        <end position="944"/>
    </location>
</feature>
<evidence type="ECO:0000256" key="2">
    <source>
        <dbReference type="ARBA" id="ARBA00022490"/>
    </source>
</evidence>
<feature type="region of interest" description="Disordered" evidence="7">
    <location>
        <begin position="660"/>
        <end position="690"/>
    </location>
</feature>
<dbReference type="EMBL" id="FO082276">
    <property type="protein sequence ID" value="CCO15429.1"/>
    <property type="molecule type" value="Genomic_DNA"/>
</dbReference>
<gene>
    <name evidence="9" type="ORF">Bathy03g05140</name>
</gene>
<dbReference type="GeneID" id="19017051"/>
<sequence length="944" mass="107211">MSIAASTRQPLLLLSPERRKTTDNRGCPLLLRSSFSSRKGRIKTYIKSSNESSSEMRLSAAERKELERQRKLFESELARRERAKQRKSDEPDYKKMFREEEKKLNESLMSDDESFVNEADVEFRRRQLMLLKVEKELKPMARGYGVSPSGTKAKLVEKILEHEMKTLAMTSDFNEEDVVEGASSWRRARSVDDAKVASEKEGENWAQTERSRMLKDTYGFGRDGDDEEEDTWRRGEDDEEDDGFTSYTDSRFGREADDSIYEIESDNPHLVLSKDVKKRATEQDLERRYAMINGLREVAKSKVGLERDSTLILSAIASAIEEFYKKNARRSAFTTLDRARKGLLFGRGIDVVADIDVDKGNFRLLVRVLGRNGTIEREYDDAAFFDKWIRSGGRRRIADLGKMLNEHMKREVSYKASEYYDEYMVGEIVTGTARLRGYDDEWLLDLPNGATATLPASEQIPGSASDFVQGDEVVVLVLGVDDNQYAAGQKAPVLVSSAVAGVVAGVITAQVPELRDGKLQIVNIARIPGKSTKIIVKANDPEVNVRETCLGVNYERIDRVKQLICSGDELIQIIDFKNGRLTGLVQQALFPASCTRAKMVKKPIFEDEFVKIDERGRIIRNRRDGSVIEAQAMVDDADQGEEANEFDDYDDDEEEGLLVKNAIDDDDDDDDETTTDEEEPVSDGYGSADVGADDDYYFENVKYREFGKIEAIVLKDDLSKAIGSNGTNVKLAASVCRCFIEIFTEDGEAGGYSGFGEERRDGGFNSYDRNSFNDNNRRRDFDRNDDNNNDNRWSEDLSWNRDNFAYDDETSANYNDSSSFYDDLIGTLEDESWREVPQGKPMDLTDDNISMELDALNEQIRRNREEGEREEEEVVIAPPPRDSSSADEEDHQKLFAKMEALEFDDEDDEEGGVGSGAFNDVDDDDDDEFYDDLWEDDEDDDEED</sequence>
<keyword evidence="3" id="KW-0694">RNA-binding</keyword>
<dbReference type="InterPro" id="IPR003029">
    <property type="entry name" value="S1_domain"/>
</dbReference>
<dbReference type="AlphaFoldDB" id="K8EC21"/>
<evidence type="ECO:0000256" key="6">
    <source>
        <dbReference type="SAM" id="Coils"/>
    </source>
</evidence>
<dbReference type="InterPro" id="IPR030842">
    <property type="entry name" value="TF_NusA_bacterial"/>
</dbReference>
<dbReference type="Gene3D" id="2.40.50.140">
    <property type="entry name" value="Nucleic acid-binding proteins"/>
    <property type="match status" value="1"/>
</dbReference>
<keyword evidence="1" id="KW-0806">Transcription termination</keyword>
<dbReference type="Proteomes" id="UP000198341">
    <property type="component" value="Chromosome 3"/>
</dbReference>
<dbReference type="InterPro" id="IPR009019">
    <property type="entry name" value="KH_sf_prok-type"/>
</dbReference>
<organism evidence="9 10">
    <name type="scientific">Bathycoccus prasinos</name>
    <dbReference type="NCBI Taxonomy" id="41875"/>
    <lineage>
        <taxon>Eukaryota</taxon>
        <taxon>Viridiplantae</taxon>
        <taxon>Chlorophyta</taxon>
        <taxon>Mamiellophyceae</taxon>
        <taxon>Mamiellales</taxon>
        <taxon>Bathycoccaceae</taxon>
        <taxon>Bathycoccus</taxon>
    </lineage>
</organism>
<keyword evidence="10" id="KW-1185">Reference proteome</keyword>
<evidence type="ECO:0000256" key="1">
    <source>
        <dbReference type="ARBA" id="ARBA00022472"/>
    </source>
</evidence>
<evidence type="ECO:0000313" key="9">
    <source>
        <dbReference type="EMBL" id="CCO15429.1"/>
    </source>
</evidence>
<name>K8EC21_9CHLO</name>
<proteinExistence type="predicted"/>
<keyword evidence="2" id="KW-0963">Cytoplasm</keyword>
<feature type="region of interest" description="Disordered" evidence="7">
    <location>
        <begin position="1"/>
        <end position="30"/>
    </location>
</feature>
<evidence type="ECO:0000256" key="7">
    <source>
        <dbReference type="SAM" id="MobiDB-lite"/>
    </source>
</evidence>
<dbReference type="STRING" id="41875.K8EC21"/>
<dbReference type="InterPro" id="IPR058582">
    <property type="entry name" value="KH_NusA_2nd"/>
</dbReference>
<dbReference type="InterPro" id="IPR012340">
    <property type="entry name" value="NA-bd_OB-fold"/>
</dbReference>
<evidence type="ECO:0000256" key="3">
    <source>
        <dbReference type="ARBA" id="ARBA00022884"/>
    </source>
</evidence>
<evidence type="ECO:0000256" key="5">
    <source>
        <dbReference type="ARBA" id="ARBA00023163"/>
    </source>
</evidence>
<feature type="coiled-coil region" evidence="6">
    <location>
        <begin position="56"/>
        <end position="86"/>
    </location>
</feature>
<evidence type="ECO:0000259" key="8">
    <source>
        <dbReference type="PROSITE" id="PS50126"/>
    </source>
</evidence>
<reference evidence="9 10" key="1">
    <citation type="submission" date="2011-10" db="EMBL/GenBank/DDBJ databases">
        <authorList>
            <person name="Genoscope - CEA"/>
        </authorList>
    </citation>
    <scope>NUCLEOTIDE SEQUENCE [LARGE SCALE GENOMIC DNA]</scope>
    <source>
        <strain evidence="9 10">RCC 1105</strain>
    </source>
</reference>
<feature type="compositionally biased region" description="Basic and acidic residues" evidence="7">
    <location>
        <begin position="775"/>
        <end position="786"/>
    </location>
</feature>
<dbReference type="KEGG" id="bpg:Bathy03g05140"/>
<dbReference type="eggNOG" id="ENOG502SCTP">
    <property type="taxonomic scope" value="Eukaryota"/>
</dbReference>
<dbReference type="SUPFAM" id="SSF54814">
    <property type="entry name" value="Prokaryotic type KH domain (KH-domain type II)"/>
    <property type="match status" value="1"/>
</dbReference>
<dbReference type="GO" id="GO:0003723">
    <property type="term" value="F:RNA binding"/>
    <property type="evidence" value="ECO:0007669"/>
    <property type="project" value="UniProtKB-KW"/>
</dbReference>
<dbReference type="GO" id="GO:0006353">
    <property type="term" value="P:DNA-templated transcription termination"/>
    <property type="evidence" value="ECO:0007669"/>
    <property type="project" value="UniProtKB-KW"/>
</dbReference>
<evidence type="ECO:0000256" key="4">
    <source>
        <dbReference type="ARBA" id="ARBA00023015"/>
    </source>
</evidence>
<dbReference type="PANTHER" id="PTHR22648:SF0">
    <property type="entry name" value="TRANSCRIPTION TERMINATION_ANTITERMINATION PROTEIN NUSA"/>
    <property type="match status" value="1"/>
</dbReference>